<name>A0A3E3DYT1_9FIRM</name>
<dbReference type="PANTHER" id="PTHR45228">
    <property type="entry name" value="CYCLIC DI-GMP PHOSPHODIESTERASE TM_0186-RELATED"/>
    <property type="match status" value="1"/>
</dbReference>
<dbReference type="Pfam" id="PF13487">
    <property type="entry name" value="HD_5"/>
    <property type="match status" value="1"/>
</dbReference>
<dbReference type="InterPro" id="IPR001789">
    <property type="entry name" value="Sig_transdc_resp-reg_receiver"/>
</dbReference>
<reference evidence="6 7" key="1">
    <citation type="submission" date="2018-08" db="EMBL/GenBank/DDBJ databases">
        <title>A genome reference for cultivated species of the human gut microbiota.</title>
        <authorList>
            <person name="Zou Y."/>
            <person name="Xue W."/>
            <person name="Luo G."/>
        </authorList>
    </citation>
    <scope>NUCLEOTIDE SEQUENCE [LARGE SCALE GENOMIC DNA]</scope>
    <source>
        <strain evidence="6 7">AM25-6</strain>
    </source>
</reference>
<dbReference type="InterPro" id="IPR011006">
    <property type="entry name" value="CheY-like_superfamily"/>
</dbReference>
<dbReference type="InterPro" id="IPR037522">
    <property type="entry name" value="HD_GYP_dom"/>
</dbReference>
<gene>
    <name evidence="6" type="ORF">DW687_06400</name>
</gene>
<dbReference type="Gene3D" id="3.40.50.2300">
    <property type="match status" value="1"/>
</dbReference>
<evidence type="ECO:0000259" key="5">
    <source>
        <dbReference type="PROSITE" id="PS51832"/>
    </source>
</evidence>
<evidence type="ECO:0000256" key="1">
    <source>
        <dbReference type="ARBA" id="ARBA00018672"/>
    </source>
</evidence>
<dbReference type="AlphaFoldDB" id="A0A3E3DYT1"/>
<sequence length="362" mass="41396">MKNNKNVILIVDDIEMNRVILKELFKDEYIVYEACDGEEALGLINKLKESIDIILLDIIMPKVDGFEVLEELNSSGLMDKIPVFLVTAADAADMINKGYDMGVQDIVQKPFNPNIIKRRVKNAIELYNRRFRMEDTIFKQSEEIKLQDEKLKEQSLSIIDSLSTVVEFRDLESGEHVKRLRQITQLLLTEISKVKPEYGFTPALIETISIAAVMHDIGKIAIPDNILNKPGKLTDEEFEIMKTHTVKGCEMLDSFKDIFDNENYEYYYGICRWHHEKWDGRGYPDGLKGNDIPIWAQVVSIADCFDALISPRVYKPPYEPVVAVEMILNGECGQFNPILLDCFKKVSDTLINFVTKDSDAIA</sequence>
<dbReference type="SUPFAM" id="SSF52172">
    <property type="entry name" value="CheY-like"/>
    <property type="match status" value="1"/>
</dbReference>
<evidence type="ECO:0000259" key="4">
    <source>
        <dbReference type="PROSITE" id="PS50110"/>
    </source>
</evidence>
<dbReference type="Proteomes" id="UP000261212">
    <property type="component" value="Unassembled WGS sequence"/>
</dbReference>
<evidence type="ECO:0000313" key="6">
    <source>
        <dbReference type="EMBL" id="RGD74393.1"/>
    </source>
</evidence>
<dbReference type="SUPFAM" id="SSF109604">
    <property type="entry name" value="HD-domain/PDEase-like"/>
    <property type="match status" value="1"/>
</dbReference>
<feature type="domain" description="HD-GYP" evidence="5">
    <location>
        <begin position="151"/>
        <end position="359"/>
    </location>
</feature>
<dbReference type="SMART" id="SM00471">
    <property type="entry name" value="HDc"/>
    <property type="match status" value="1"/>
</dbReference>
<organism evidence="6 7">
    <name type="scientific">Anaerofustis stercorihominis</name>
    <dbReference type="NCBI Taxonomy" id="214853"/>
    <lineage>
        <taxon>Bacteria</taxon>
        <taxon>Bacillati</taxon>
        <taxon>Bacillota</taxon>
        <taxon>Clostridia</taxon>
        <taxon>Eubacteriales</taxon>
        <taxon>Eubacteriaceae</taxon>
        <taxon>Anaerofustis</taxon>
    </lineage>
</organism>
<dbReference type="PROSITE" id="PS51832">
    <property type="entry name" value="HD_GYP"/>
    <property type="match status" value="1"/>
</dbReference>
<evidence type="ECO:0000256" key="3">
    <source>
        <dbReference type="PROSITE-ProRule" id="PRU00169"/>
    </source>
</evidence>
<dbReference type="CDD" id="cd00077">
    <property type="entry name" value="HDc"/>
    <property type="match status" value="1"/>
</dbReference>
<dbReference type="Gene3D" id="1.10.3210.10">
    <property type="entry name" value="Hypothetical protein af1432"/>
    <property type="match status" value="1"/>
</dbReference>
<dbReference type="PROSITE" id="PS50110">
    <property type="entry name" value="RESPONSE_REGULATORY"/>
    <property type="match status" value="1"/>
</dbReference>
<evidence type="ECO:0000313" key="7">
    <source>
        <dbReference type="Proteomes" id="UP000261212"/>
    </source>
</evidence>
<evidence type="ECO:0000256" key="2">
    <source>
        <dbReference type="ARBA" id="ARBA00024867"/>
    </source>
</evidence>
<dbReference type="PANTHER" id="PTHR45228:SF5">
    <property type="entry name" value="CYCLIC DI-GMP PHOSPHODIESTERASE VC_1348-RELATED"/>
    <property type="match status" value="1"/>
</dbReference>
<dbReference type="RefSeq" id="WP_117532117.1">
    <property type="nucleotide sequence ID" value="NZ_CP176644.1"/>
</dbReference>
<dbReference type="Pfam" id="PF00072">
    <property type="entry name" value="Response_reg"/>
    <property type="match status" value="1"/>
</dbReference>
<dbReference type="SMART" id="SM00448">
    <property type="entry name" value="REC"/>
    <property type="match status" value="1"/>
</dbReference>
<comment type="caution">
    <text evidence="6">The sequence shown here is derived from an EMBL/GenBank/DDBJ whole genome shotgun (WGS) entry which is preliminary data.</text>
</comment>
<dbReference type="InterPro" id="IPR003607">
    <property type="entry name" value="HD/PDEase_dom"/>
</dbReference>
<proteinExistence type="predicted"/>
<dbReference type="EMBL" id="QUSM01000003">
    <property type="protein sequence ID" value="RGD74393.1"/>
    <property type="molecule type" value="Genomic_DNA"/>
</dbReference>
<feature type="domain" description="Response regulatory" evidence="4">
    <location>
        <begin position="7"/>
        <end position="124"/>
    </location>
</feature>
<accession>A0A3E3DYT1</accession>
<protein>
    <recommendedName>
        <fullName evidence="1">Stage 0 sporulation protein A homolog</fullName>
    </recommendedName>
</protein>
<keyword evidence="3" id="KW-0597">Phosphoprotein</keyword>
<dbReference type="GO" id="GO:0000160">
    <property type="term" value="P:phosphorelay signal transduction system"/>
    <property type="evidence" value="ECO:0007669"/>
    <property type="project" value="InterPro"/>
</dbReference>
<feature type="modified residue" description="4-aspartylphosphate" evidence="3">
    <location>
        <position position="57"/>
    </location>
</feature>
<dbReference type="InterPro" id="IPR052020">
    <property type="entry name" value="Cyclic_di-GMP/3'3'-cGAMP_PDE"/>
</dbReference>
<comment type="function">
    <text evidence="2">May play the central regulatory role in sporulation. It may be an element of the effector pathway responsible for the activation of sporulation genes in response to nutritional stress. Spo0A may act in concert with spo0H (a sigma factor) to control the expression of some genes that are critical to the sporulation process.</text>
</comment>